<evidence type="ECO:0000313" key="1">
    <source>
        <dbReference type="EMBL" id="HIS31234.1"/>
    </source>
</evidence>
<evidence type="ECO:0000313" key="2">
    <source>
        <dbReference type="Proteomes" id="UP000823935"/>
    </source>
</evidence>
<gene>
    <name evidence="1" type="ORF">IAB44_06770</name>
</gene>
<organism evidence="1 2">
    <name type="scientific">Candidatus Limivivens intestinipullorum</name>
    <dbReference type="NCBI Taxonomy" id="2840858"/>
    <lineage>
        <taxon>Bacteria</taxon>
        <taxon>Bacillati</taxon>
        <taxon>Bacillota</taxon>
        <taxon>Clostridia</taxon>
        <taxon>Lachnospirales</taxon>
        <taxon>Lachnospiraceae</taxon>
        <taxon>Lachnospiraceae incertae sedis</taxon>
        <taxon>Candidatus Limivivens</taxon>
    </lineage>
</organism>
<comment type="caution">
    <text evidence="1">The sequence shown here is derived from an EMBL/GenBank/DDBJ whole genome shotgun (WGS) entry which is preliminary data.</text>
</comment>
<reference evidence="1" key="2">
    <citation type="journal article" date="2021" name="PeerJ">
        <title>Extensive microbial diversity within the chicken gut microbiome revealed by metagenomics and culture.</title>
        <authorList>
            <person name="Gilroy R."/>
            <person name="Ravi A."/>
            <person name="Getino M."/>
            <person name="Pursley I."/>
            <person name="Horton D.L."/>
            <person name="Alikhan N.F."/>
            <person name="Baker D."/>
            <person name="Gharbi K."/>
            <person name="Hall N."/>
            <person name="Watson M."/>
            <person name="Adriaenssens E.M."/>
            <person name="Foster-Nyarko E."/>
            <person name="Jarju S."/>
            <person name="Secka A."/>
            <person name="Antonio M."/>
            <person name="Oren A."/>
            <person name="Chaudhuri R.R."/>
            <person name="La Ragione R."/>
            <person name="Hildebrand F."/>
            <person name="Pallen M.J."/>
        </authorList>
    </citation>
    <scope>NUCLEOTIDE SEQUENCE</scope>
    <source>
        <strain evidence="1">CHK190-19873</strain>
    </source>
</reference>
<name>A0A9D1JKC8_9FIRM</name>
<proteinExistence type="predicted"/>
<dbReference type="AlphaFoldDB" id="A0A9D1JKC8"/>
<sequence length="314" mass="35001">MNRKKKRRAVLEYGAGFAALALALALAWFFPGWYGHWQDQRLLGQVNLSSRENIEYIDTASLSMAGKMQRVTEAASYAWTSLDSPSVFQINQCRNAVEAWCRNGLLPEQCADWILEENLISIDNALVILYGRDDLQQGVLPVSVQHYYSPGDGSGFSALTLVMDQELDMLYFAALSGSDAADYLGSRWKPARSGAALTMVQEDFTGTDFAYVCGASYYHVVGSNKNILTEDVNYITSLNVSLTFDSFDSYAYRRAIEDNAGEGFAVFYGARWWLDFVSEFFAAYGIDDFYQFSGVSELPPEAATQALAETYTFP</sequence>
<dbReference type="EMBL" id="DVIQ01000033">
    <property type="protein sequence ID" value="HIS31234.1"/>
    <property type="molecule type" value="Genomic_DNA"/>
</dbReference>
<reference evidence="1" key="1">
    <citation type="submission" date="2020-10" db="EMBL/GenBank/DDBJ databases">
        <authorList>
            <person name="Gilroy R."/>
        </authorList>
    </citation>
    <scope>NUCLEOTIDE SEQUENCE</scope>
    <source>
        <strain evidence="1">CHK190-19873</strain>
    </source>
</reference>
<accession>A0A9D1JKC8</accession>
<protein>
    <submittedName>
        <fullName evidence="1">Uncharacterized protein</fullName>
    </submittedName>
</protein>
<dbReference type="Proteomes" id="UP000823935">
    <property type="component" value="Unassembled WGS sequence"/>
</dbReference>